<gene>
    <name evidence="1" type="ORF">EVAR_64897_1</name>
</gene>
<evidence type="ECO:0000313" key="2">
    <source>
        <dbReference type="Proteomes" id="UP000299102"/>
    </source>
</evidence>
<evidence type="ECO:0000313" key="1">
    <source>
        <dbReference type="EMBL" id="GBP91416.1"/>
    </source>
</evidence>
<comment type="caution">
    <text evidence="1">The sequence shown here is derived from an EMBL/GenBank/DDBJ whole genome shotgun (WGS) entry which is preliminary data.</text>
</comment>
<dbReference type="Proteomes" id="UP000299102">
    <property type="component" value="Unassembled WGS sequence"/>
</dbReference>
<reference evidence="1 2" key="1">
    <citation type="journal article" date="2019" name="Commun. Biol.">
        <title>The bagworm genome reveals a unique fibroin gene that provides high tensile strength.</title>
        <authorList>
            <person name="Kono N."/>
            <person name="Nakamura H."/>
            <person name="Ohtoshi R."/>
            <person name="Tomita M."/>
            <person name="Numata K."/>
            <person name="Arakawa K."/>
        </authorList>
    </citation>
    <scope>NUCLEOTIDE SEQUENCE [LARGE SCALE GENOMIC DNA]</scope>
</reference>
<protein>
    <submittedName>
        <fullName evidence="1">Uncharacterized protein</fullName>
    </submittedName>
</protein>
<accession>A0A4C1ZSG0</accession>
<proteinExistence type="predicted"/>
<dbReference type="AlphaFoldDB" id="A0A4C1ZSG0"/>
<sequence>MDVGKCKRNATNIDVRFNKDSARVGDDFRDCVVETGILAKKFSKAKATSIISTRRNIETEEERETRLQQDRDKNLHRELPRQPKNVRKDLMPIVTERLNHEKKIDLNLAAFNYNKDDNYRNHKDVVIGAMNKVCSHCGALKFAKESHGMCCSNGKVVLSPLMKPPEPLLNYIS</sequence>
<dbReference type="OrthoDB" id="10051381at2759"/>
<keyword evidence="2" id="KW-1185">Reference proteome</keyword>
<name>A0A4C1ZSG0_EUMVA</name>
<organism evidence="1 2">
    <name type="scientific">Eumeta variegata</name>
    <name type="common">Bagworm moth</name>
    <name type="synonym">Eumeta japonica</name>
    <dbReference type="NCBI Taxonomy" id="151549"/>
    <lineage>
        <taxon>Eukaryota</taxon>
        <taxon>Metazoa</taxon>
        <taxon>Ecdysozoa</taxon>
        <taxon>Arthropoda</taxon>
        <taxon>Hexapoda</taxon>
        <taxon>Insecta</taxon>
        <taxon>Pterygota</taxon>
        <taxon>Neoptera</taxon>
        <taxon>Endopterygota</taxon>
        <taxon>Lepidoptera</taxon>
        <taxon>Glossata</taxon>
        <taxon>Ditrysia</taxon>
        <taxon>Tineoidea</taxon>
        <taxon>Psychidae</taxon>
        <taxon>Oiketicinae</taxon>
        <taxon>Eumeta</taxon>
    </lineage>
</organism>
<dbReference type="EMBL" id="BGZK01002168">
    <property type="protein sequence ID" value="GBP91416.1"/>
    <property type="molecule type" value="Genomic_DNA"/>
</dbReference>